<name>A0AAF1D7N8_9PROT</name>
<evidence type="ECO:0000256" key="5">
    <source>
        <dbReference type="ARBA" id="ARBA00022741"/>
    </source>
</evidence>
<proteinExistence type="predicted"/>
<dbReference type="SUPFAM" id="SSF47384">
    <property type="entry name" value="Homodimeric domain of signal transducing histidine kinase"/>
    <property type="match status" value="1"/>
</dbReference>
<keyword evidence="8" id="KW-0902">Two-component regulatory system</keyword>
<evidence type="ECO:0000256" key="1">
    <source>
        <dbReference type="ARBA" id="ARBA00000085"/>
    </source>
</evidence>
<reference evidence="11 12" key="1">
    <citation type="journal article" date="2019" name="ISME J.">
        <title>Evolution in action: habitat transition from sediment to the pelagial leads to genome streamlining in Methylophilaceae.</title>
        <authorList>
            <person name="Salcher M."/>
            <person name="Schaefle D."/>
            <person name="Kaspar M."/>
            <person name="Neuenschwander S.M."/>
            <person name="Ghai R."/>
        </authorList>
    </citation>
    <scope>NUCLEOTIDE SEQUENCE [LARGE SCALE GENOMIC DNA]</scope>
    <source>
        <strain evidence="11 12">MMS-RI-1</strain>
    </source>
</reference>
<keyword evidence="9" id="KW-1133">Transmembrane helix</keyword>
<dbReference type="PANTHER" id="PTHR43065">
    <property type="entry name" value="SENSOR HISTIDINE KINASE"/>
    <property type="match status" value="1"/>
</dbReference>
<dbReference type="InterPro" id="IPR005467">
    <property type="entry name" value="His_kinase_dom"/>
</dbReference>
<evidence type="ECO:0000259" key="10">
    <source>
        <dbReference type="PROSITE" id="PS50109"/>
    </source>
</evidence>
<dbReference type="InterPro" id="IPR003661">
    <property type="entry name" value="HisK_dim/P_dom"/>
</dbReference>
<evidence type="ECO:0000313" key="12">
    <source>
        <dbReference type="Proteomes" id="UP000312102"/>
    </source>
</evidence>
<keyword evidence="5" id="KW-0547">Nucleotide-binding</keyword>
<dbReference type="Pfam" id="PF00512">
    <property type="entry name" value="HisKA"/>
    <property type="match status" value="1"/>
</dbReference>
<dbReference type="InterPro" id="IPR036097">
    <property type="entry name" value="HisK_dim/P_sf"/>
</dbReference>
<dbReference type="PANTHER" id="PTHR43065:SF46">
    <property type="entry name" value="C4-DICARBOXYLATE TRANSPORT SENSOR PROTEIN DCTB"/>
    <property type="match status" value="1"/>
</dbReference>
<dbReference type="InterPro" id="IPR036890">
    <property type="entry name" value="HATPase_C_sf"/>
</dbReference>
<dbReference type="EC" id="2.7.13.3" evidence="2"/>
<dbReference type="GO" id="GO:0000155">
    <property type="term" value="F:phosphorelay sensor kinase activity"/>
    <property type="evidence" value="ECO:0007669"/>
    <property type="project" value="InterPro"/>
</dbReference>
<dbReference type="SUPFAM" id="SSF55874">
    <property type="entry name" value="ATPase domain of HSP90 chaperone/DNA topoisomerase II/histidine kinase"/>
    <property type="match status" value="1"/>
</dbReference>
<keyword evidence="9" id="KW-0472">Membrane</keyword>
<feature type="transmembrane region" description="Helical" evidence="9">
    <location>
        <begin position="157"/>
        <end position="180"/>
    </location>
</feature>
<feature type="domain" description="Histidine kinase" evidence="10">
    <location>
        <begin position="265"/>
        <end position="473"/>
    </location>
</feature>
<feature type="transmembrane region" description="Helical" evidence="9">
    <location>
        <begin position="66"/>
        <end position="88"/>
    </location>
</feature>
<dbReference type="GO" id="GO:0005524">
    <property type="term" value="F:ATP binding"/>
    <property type="evidence" value="ECO:0007669"/>
    <property type="project" value="UniProtKB-KW"/>
</dbReference>
<evidence type="ECO:0000256" key="2">
    <source>
        <dbReference type="ARBA" id="ARBA00012438"/>
    </source>
</evidence>
<evidence type="ECO:0000256" key="8">
    <source>
        <dbReference type="ARBA" id="ARBA00023012"/>
    </source>
</evidence>
<gene>
    <name evidence="11" type="ORF">FIT61_04145</name>
</gene>
<sequence>MNLIIPIIFITIAIIQLGIFVNSISLIKIYPNEKSIKYWAASLLSGSIGITCIALGSAMLKSLAKGSLFLTFSNIIFFASTIWLIFYSKSLKYKISNKDIKLYSLTVIAYGIVFEVVRQNGNFIDRQLFAASCSLLAYLVLLVEIKKQKLYEDSKYLKIFSATTFIEFILLLIRILILLNNDYGFIDSLNEIPIAPLAMLWLMLIVNIWSYISINGYWTEKIASSSTANLIENTKIKILLNEKYKLINSLMSANKTAVSGALSASIAHELNQPLGAIKINSQHLDLLLKNKKEKALIKKIIQDNDRAANIIATLKSAFNSNPTYQIIKFDTFIESLKPLFIQAASEKQISIKFSLNASASVSINPDQLRQALSNLFNNSVEALSKTKKTSKLILIKTSINNNKLVCSISDNGPGVNKKIKNKVFELYESSKDGNMGLGLWLTKYIIFNHKGAIGLNMKYLKGAEFLIELPITQNA</sequence>
<keyword evidence="9" id="KW-0812">Transmembrane</keyword>
<evidence type="ECO:0000256" key="6">
    <source>
        <dbReference type="ARBA" id="ARBA00022777"/>
    </source>
</evidence>
<keyword evidence="6 11" id="KW-0418">Kinase</keyword>
<feature type="transmembrane region" description="Helical" evidence="9">
    <location>
        <begin position="129"/>
        <end position="145"/>
    </location>
</feature>
<dbReference type="CDD" id="cd00082">
    <property type="entry name" value="HisKA"/>
    <property type="match status" value="1"/>
</dbReference>
<evidence type="ECO:0000313" key="11">
    <source>
        <dbReference type="EMBL" id="QDD13635.1"/>
    </source>
</evidence>
<feature type="transmembrane region" description="Helical" evidence="9">
    <location>
        <begin position="100"/>
        <end position="117"/>
    </location>
</feature>
<dbReference type="Pfam" id="PF02518">
    <property type="entry name" value="HATPase_c"/>
    <property type="match status" value="1"/>
</dbReference>
<accession>A0AAF1D7N8</accession>
<dbReference type="Gene3D" id="1.10.287.130">
    <property type="match status" value="1"/>
</dbReference>
<organism evidence="11 12">
    <name type="scientific">Candidatus Methylopumilus rimovensis</name>
    <dbReference type="NCBI Taxonomy" id="2588535"/>
    <lineage>
        <taxon>Bacteria</taxon>
        <taxon>Pseudomonadati</taxon>
        <taxon>Pseudomonadota</taxon>
        <taxon>Betaproteobacteria</taxon>
        <taxon>Nitrosomonadales</taxon>
        <taxon>Methylophilaceae</taxon>
        <taxon>Candidatus Methylopumilus</taxon>
    </lineage>
</organism>
<dbReference type="PRINTS" id="PR00344">
    <property type="entry name" value="BCTRLSENSOR"/>
</dbReference>
<protein>
    <recommendedName>
        <fullName evidence="2">histidine kinase</fullName>
        <ecNumber evidence="2">2.7.13.3</ecNumber>
    </recommendedName>
</protein>
<dbReference type="RefSeq" id="WP_139883433.1">
    <property type="nucleotide sequence ID" value="NZ_CP040986.1"/>
</dbReference>
<dbReference type="AlphaFoldDB" id="A0AAF1D7N8"/>
<dbReference type="Gene3D" id="3.30.565.10">
    <property type="entry name" value="Histidine kinase-like ATPase, C-terminal domain"/>
    <property type="match status" value="1"/>
</dbReference>
<dbReference type="EMBL" id="CP040986">
    <property type="protein sequence ID" value="QDD13635.1"/>
    <property type="molecule type" value="Genomic_DNA"/>
</dbReference>
<evidence type="ECO:0000256" key="4">
    <source>
        <dbReference type="ARBA" id="ARBA00022679"/>
    </source>
</evidence>
<comment type="catalytic activity">
    <reaction evidence="1">
        <text>ATP + protein L-histidine = ADP + protein N-phospho-L-histidine.</text>
        <dbReference type="EC" id="2.7.13.3"/>
    </reaction>
</comment>
<feature type="transmembrane region" description="Helical" evidence="9">
    <location>
        <begin position="192"/>
        <end position="212"/>
    </location>
</feature>
<keyword evidence="12" id="KW-1185">Reference proteome</keyword>
<keyword evidence="4" id="KW-0808">Transferase</keyword>
<dbReference type="KEGG" id="mrk:FIT61_04145"/>
<dbReference type="InterPro" id="IPR004358">
    <property type="entry name" value="Sig_transdc_His_kin-like_C"/>
</dbReference>
<feature type="transmembrane region" description="Helical" evidence="9">
    <location>
        <begin position="6"/>
        <end position="27"/>
    </location>
</feature>
<evidence type="ECO:0000256" key="3">
    <source>
        <dbReference type="ARBA" id="ARBA00022553"/>
    </source>
</evidence>
<keyword evidence="7" id="KW-0067">ATP-binding</keyword>
<dbReference type="PROSITE" id="PS50109">
    <property type="entry name" value="HIS_KIN"/>
    <property type="match status" value="1"/>
</dbReference>
<evidence type="ECO:0000256" key="9">
    <source>
        <dbReference type="SAM" id="Phobius"/>
    </source>
</evidence>
<evidence type="ECO:0000256" key="7">
    <source>
        <dbReference type="ARBA" id="ARBA00022840"/>
    </source>
</evidence>
<feature type="transmembrane region" description="Helical" evidence="9">
    <location>
        <begin position="39"/>
        <end position="60"/>
    </location>
</feature>
<dbReference type="SMART" id="SM00387">
    <property type="entry name" value="HATPase_c"/>
    <property type="match status" value="1"/>
</dbReference>
<keyword evidence="3" id="KW-0597">Phosphoprotein</keyword>
<dbReference type="InterPro" id="IPR003594">
    <property type="entry name" value="HATPase_dom"/>
</dbReference>
<dbReference type="Proteomes" id="UP000312102">
    <property type="component" value="Chromosome"/>
</dbReference>